<dbReference type="AlphaFoldDB" id="A0A1A8XQY8"/>
<sequence>MTRRPTPGCAAKNQKLNVAAGVPRQQRGVVLLIALIMLVAMTVVGLSMLRSIGAGAGIAGNLAFKQNATSGADLGVEISRIWLLSKSKVDPQALNDDIVADGYYATWQDGFNPLTYDWANSKKLTHNEVDFIDNFTGKDMSGNEIRYVVHRLCAEPGAVDKGGTQKCANFTDYSTLSSKGSRGYGGNAPALTEQPYYRVTARVRGPRNTLSYIQIVMY</sequence>
<keyword evidence="1" id="KW-1133">Transmembrane helix</keyword>
<keyword evidence="1" id="KW-0812">Transmembrane</keyword>
<evidence type="ECO:0000313" key="3">
    <source>
        <dbReference type="Proteomes" id="UP000199169"/>
    </source>
</evidence>
<keyword evidence="3" id="KW-1185">Reference proteome</keyword>
<keyword evidence="1" id="KW-0472">Membrane</keyword>
<feature type="transmembrane region" description="Helical" evidence="1">
    <location>
        <begin position="29"/>
        <end position="49"/>
    </location>
</feature>
<evidence type="ECO:0000313" key="2">
    <source>
        <dbReference type="EMBL" id="SBT07545.1"/>
    </source>
</evidence>
<evidence type="ECO:0008006" key="4">
    <source>
        <dbReference type="Google" id="ProtNLM"/>
    </source>
</evidence>
<accession>A0A1A8XQY8</accession>
<name>A0A1A8XQY8_9PROT</name>
<gene>
    <name evidence="2" type="ORF">ACCAA_440047</name>
</gene>
<dbReference type="STRING" id="1860102.ACCAA_440047"/>
<proteinExistence type="predicted"/>
<dbReference type="Proteomes" id="UP000199169">
    <property type="component" value="Unassembled WGS sequence"/>
</dbReference>
<reference evidence="2 3" key="1">
    <citation type="submission" date="2016-06" db="EMBL/GenBank/DDBJ databases">
        <authorList>
            <person name="Kjaerup R.B."/>
            <person name="Dalgaard T.S."/>
            <person name="Juul-Madsen H.R."/>
        </authorList>
    </citation>
    <scope>NUCLEOTIDE SEQUENCE [LARGE SCALE GENOMIC DNA]</scope>
    <source>
        <strain evidence="2">3</strain>
    </source>
</reference>
<dbReference type="RefSeq" id="WP_186407756.1">
    <property type="nucleotide sequence ID" value="NZ_FLQX01000121.1"/>
</dbReference>
<dbReference type="EMBL" id="FLQX01000121">
    <property type="protein sequence ID" value="SBT07545.1"/>
    <property type="molecule type" value="Genomic_DNA"/>
</dbReference>
<protein>
    <recommendedName>
        <fullName evidence="4">Tfp pilus assembly protein PilX</fullName>
    </recommendedName>
</protein>
<evidence type="ECO:0000256" key="1">
    <source>
        <dbReference type="SAM" id="Phobius"/>
    </source>
</evidence>
<organism evidence="2 3">
    <name type="scientific">Candidatus Accumulibacter aalborgensis</name>
    <dbReference type="NCBI Taxonomy" id="1860102"/>
    <lineage>
        <taxon>Bacteria</taxon>
        <taxon>Pseudomonadati</taxon>
        <taxon>Pseudomonadota</taxon>
        <taxon>Betaproteobacteria</taxon>
        <taxon>Candidatus Accumulibacter</taxon>
    </lineage>
</organism>